<accession>A0ABP9R0Z1</accession>
<dbReference type="RefSeq" id="WP_345534197.1">
    <property type="nucleotide sequence ID" value="NZ_BAABLD010000017.1"/>
</dbReference>
<dbReference type="SUPFAM" id="SSF53218">
    <property type="entry name" value="Molybdenum cofactor biosynthesis proteins"/>
    <property type="match status" value="1"/>
</dbReference>
<feature type="domain" description="MoaB/Mog" evidence="1">
    <location>
        <begin position="4"/>
        <end position="168"/>
    </location>
</feature>
<sequence>MGIGVLIIGDEILSGRRSDKHLVKAIELLSARGMALDWARYCGDDRARLVETLQQSFATGDLVFSFGGIGATPDDHTRQAAAAALGLEIALHPEAAALIRAAILERRGVEANAMQLAMGEFPLGSTIIPNPFNQIPGFAIREHWFLPGFPQMSWPMMEWVLDTHYAHLHHARSWAESSIAVLDTNESSLIELMRDLESRFGVTVFSLPNLGGEGVPRHIDLGAKGEPEAVEAAMAAMRAALSTRGAPWCELHALPSAD</sequence>
<gene>
    <name evidence="2" type="ORF">GCM10025770_32860</name>
</gene>
<evidence type="ECO:0000313" key="2">
    <source>
        <dbReference type="EMBL" id="GAA5170246.1"/>
    </source>
</evidence>
<dbReference type="Proteomes" id="UP001500547">
    <property type="component" value="Unassembled WGS sequence"/>
</dbReference>
<comment type="caution">
    <text evidence="2">The sequence shown here is derived from an EMBL/GenBank/DDBJ whole genome shotgun (WGS) entry which is preliminary data.</text>
</comment>
<keyword evidence="3" id="KW-1185">Reference proteome</keyword>
<evidence type="ECO:0000259" key="1">
    <source>
        <dbReference type="SMART" id="SM00852"/>
    </source>
</evidence>
<protein>
    <submittedName>
        <fullName evidence="2">Molybdopterin-binding protein</fullName>
    </submittedName>
</protein>
<dbReference type="InterPro" id="IPR050101">
    <property type="entry name" value="CinA"/>
</dbReference>
<evidence type="ECO:0000313" key="3">
    <source>
        <dbReference type="Proteomes" id="UP001500547"/>
    </source>
</evidence>
<dbReference type="InterPro" id="IPR036425">
    <property type="entry name" value="MoaB/Mog-like_dom_sf"/>
</dbReference>
<dbReference type="Gene3D" id="3.40.980.10">
    <property type="entry name" value="MoaB/Mog-like domain"/>
    <property type="match status" value="1"/>
</dbReference>
<dbReference type="SMART" id="SM00852">
    <property type="entry name" value="MoCF_biosynth"/>
    <property type="match status" value="1"/>
</dbReference>
<dbReference type="PANTHER" id="PTHR13939">
    <property type="entry name" value="NICOTINAMIDE-NUCLEOTIDE AMIDOHYDROLASE PNCC"/>
    <property type="match status" value="1"/>
</dbReference>
<dbReference type="InterPro" id="IPR001453">
    <property type="entry name" value="MoaB/Mog_dom"/>
</dbReference>
<proteinExistence type="predicted"/>
<dbReference type="PANTHER" id="PTHR13939:SF0">
    <property type="entry name" value="NMN AMIDOHYDROLASE-LIKE PROTEIN YFAY"/>
    <property type="match status" value="1"/>
</dbReference>
<dbReference type="CDD" id="cd00885">
    <property type="entry name" value="cinA"/>
    <property type="match status" value="1"/>
</dbReference>
<dbReference type="EMBL" id="BAABLD010000017">
    <property type="protein sequence ID" value="GAA5170246.1"/>
    <property type="molecule type" value="Genomic_DNA"/>
</dbReference>
<dbReference type="Pfam" id="PF00994">
    <property type="entry name" value="MoCF_biosynth"/>
    <property type="match status" value="1"/>
</dbReference>
<organism evidence="2 3">
    <name type="scientific">Viridibacterium curvum</name>
    <dbReference type="NCBI Taxonomy" id="1101404"/>
    <lineage>
        <taxon>Bacteria</taxon>
        <taxon>Pseudomonadati</taxon>
        <taxon>Pseudomonadota</taxon>
        <taxon>Betaproteobacteria</taxon>
        <taxon>Rhodocyclales</taxon>
        <taxon>Rhodocyclaceae</taxon>
        <taxon>Viridibacterium</taxon>
    </lineage>
</organism>
<reference evidence="3" key="1">
    <citation type="journal article" date="2019" name="Int. J. Syst. Evol. Microbiol.">
        <title>The Global Catalogue of Microorganisms (GCM) 10K type strain sequencing project: providing services to taxonomists for standard genome sequencing and annotation.</title>
        <authorList>
            <consortium name="The Broad Institute Genomics Platform"/>
            <consortium name="The Broad Institute Genome Sequencing Center for Infectious Disease"/>
            <person name="Wu L."/>
            <person name="Ma J."/>
        </authorList>
    </citation>
    <scope>NUCLEOTIDE SEQUENCE [LARGE SCALE GENOMIC DNA]</scope>
    <source>
        <strain evidence="3">JCM 18715</strain>
    </source>
</reference>
<name>A0ABP9R0Z1_9RHOO</name>